<dbReference type="Proteomes" id="UP001211173">
    <property type="component" value="Unassembled WGS sequence"/>
</dbReference>
<dbReference type="EMBL" id="WKPR01000001">
    <property type="protein sequence ID" value="MSB18097.1"/>
    <property type="molecule type" value="Genomic_DNA"/>
</dbReference>
<dbReference type="AlphaFoldDB" id="A0A174JPT1"/>
<gene>
    <name evidence="5" type="ORF">GKE97_01020</name>
    <name evidence="4" type="ORF">PNE06_07060</name>
</gene>
<feature type="transmembrane region" description="Helical" evidence="2">
    <location>
        <begin position="118"/>
        <end position="142"/>
    </location>
</feature>
<feature type="domain" description="HTH cro/C1-type" evidence="3">
    <location>
        <begin position="7"/>
        <end position="61"/>
    </location>
</feature>
<dbReference type="Proteomes" id="UP000434475">
    <property type="component" value="Unassembled WGS sequence"/>
</dbReference>
<dbReference type="SUPFAM" id="SSF47413">
    <property type="entry name" value="lambda repressor-like DNA-binding domains"/>
    <property type="match status" value="1"/>
</dbReference>
<evidence type="ECO:0000256" key="1">
    <source>
        <dbReference type="ARBA" id="ARBA00023125"/>
    </source>
</evidence>
<comment type="caution">
    <text evidence="5">The sequence shown here is derived from an EMBL/GenBank/DDBJ whole genome shotgun (WGS) entry which is preliminary data.</text>
</comment>
<dbReference type="CDD" id="cd00093">
    <property type="entry name" value="HTH_XRE"/>
    <property type="match status" value="1"/>
</dbReference>
<dbReference type="PANTHER" id="PTHR46558">
    <property type="entry name" value="TRACRIPTIONAL REGULATORY PROTEIN-RELATED-RELATED"/>
    <property type="match status" value="1"/>
</dbReference>
<organism evidence="5 6">
    <name type="scientific">Flavonifractor plautii</name>
    <name type="common">Fusobacterium plautii</name>
    <dbReference type="NCBI Taxonomy" id="292800"/>
    <lineage>
        <taxon>Bacteria</taxon>
        <taxon>Bacillati</taxon>
        <taxon>Bacillota</taxon>
        <taxon>Clostridia</taxon>
        <taxon>Eubacteriales</taxon>
        <taxon>Oscillospiraceae</taxon>
        <taxon>Flavonifractor</taxon>
    </lineage>
</organism>
<dbReference type="InterPro" id="IPR010982">
    <property type="entry name" value="Lambda_DNA-bd_dom_sf"/>
</dbReference>
<proteinExistence type="predicted"/>
<dbReference type="RefSeq" id="WP_009257005.1">
    <property type="nucleotide sequence ID" value="NZ_JADMVA010000006.1"/>
</dbReference>
<keyword evidence="2" id="KW-0812">Transmembrane</keyword>
<dbReference type="Gene3D" id="1.10.260.40">
    <property type="entry name" value="lambda repressor-like DNA-binding domains"/>
    <property type="match status" value="1"/>
</dbReference>
<sequence length="267" mass="27314">MEFRERLYQLRKGRGISQEELAHTVGVSRQAVQKWEAGAATPDLGNLSALADYFVVSLDYLVRGIEPEKPAAPSPQQAVIQNYYTGWSYEFRSRRTLLGLPLVHINLRDRGLCRAKGIIAIGNVATGFLAIGGFSAGLLSIGGLGVGLLTLGGLAVGIAAAGGLAAGLLLALGGGAFSLGLALGGCAVSQSVAIGGAAVGQYAAGGAALGSTLAIGQDAQSSSGGLALTLDQLRAYGGNTEALFQMIHAQLPEAPEWVVRLLLCVCP</sequence>
<reference evidence="5 6" key="1">
    <citation type="journal article" date="2019" name="Nat. Med.">
        <title>A library of human gut bacterial isolates paired with longitudinal multiomics data enables mechanistic microbiome research.</title>
        <authorList>
            <person name="Poyet M."/>
            <person name="Groussin M."/>
            <person name="Gibbons S.M."/>
            <person name="Avila-Pacheco J."/>
            <person name="Jiang X."/>
            <person name="Kearney S.M."/>
            <person name="Perrotta A.R."/>
            <person name="Berdy B."/>
            <person name="Zhao S."/>
            <person name="Lieberman T.D."/>
            <person name="Swanson P.K."/>
            <person name="Smith M."/>
            <person name="Roesemann S."/>
            <person name="Alexander J.E."/>
            <person name="Rich S.A."/>
            <person name="Livny J."/>
            <person name="Vlamakis H."/>
            <person name="Clish C."/>
            <person name="Bullock K."/>
            <person name="Deik A."/>
            <person name="Scott J."/>
            <person name="Pierce K.A."/>
            <person name="Xavier R.J."/>
            <person name="Alm E.J."/>
        </authorList>
    </citation>
    <scope>NUCLEOTIDE SEQUENCE [LARGE SCALE GENOMIC DNA]</scope>
    <source>
        <strain evidence="5 6">BIOML-A2</strain>
    </source>
</reference>
<dbReference type="Pfam" id="PF01381">
    <property type="entry name" value="HTH_3"/>
    <property type="match status" value="1"/>
</dbReference>
<keyword evidence="2" id="KW-0472">Membrane</keyword>
<name>A0A174JPT1_FLAPL</name>
<accession>A0A174JPT1</accession>
<dbReference type="SMART" id="SM00530">
    <property type="entry name" value="HTH_XRE"/>
    <property type="match status" value="1"/>
</dbReference>
<evidence type="ECO:0000259" key="3">
    <source>
        <dbReference type="PROSITE" id="PS50943"/>
    </source>
</evidence>
<keyword evidence="1" id="KW-0238">DNA-binding</keyword>
<dbReference type="PANTHER" id="PTHR46558:SF13">
    <property type="entry name" value="HTH-TYPE TRANSCRIPTIONAL REGULATOR IMMR"/>
    <property type="match status" value="1"/>
</dbReference>
<protein>
    <submittedName>
        <fullName evidence="5">Helix-turn-helix domain-containing protein</fullName>
    </submittedName>
    <submittedName>
        <fullName evidence="4">Helix-turn-helix transcriptional regulator</fullName>
    </submittedName>
</protein>
<evidence type="ECO:0000313" key="5">
    <source>
        <dbReference type="EMBL" id="MSB18097.1"/>
    </source>
</evidence>
<evidence type="ECO:0000256" key="2">
    <source>
        <dbReference type="SAM" id="Phobius"/>
    </source>
</evidence>
<feature type="transmembrane region" description="Helical" evidence="2">
    <location>
        <begin position="148"/>
        <end position="172"/>
    </location>
</feature>
<reference evidence="4" key="2">
    <citation type="submission" date="2023-01" db="EMBL/GenBank/DDBJ databases">
        <title>Human gut microbiome strain richness.</title>
        <authorList>
            <person name="Chen-Liaw A."/>
        </authorList>
    </citation>
    <scope>NUCLEOTIDE SEQUENCE</scope>
    <source>
        <strain evidence="4">1001287st1_F4_1001285I_161205</strain>
    </source>
</reference>
<evidence type="ECO:0000313" key="6">
    <source>
        <dbReference type="Proteomes" id="UP000434475"/>
    </source>
</evidence>
<dbReference type="EMBL" id="JAQLWV010000008">
    <property type="protein sequence ID" value="MDB7932830.1"/>
    <property type="molecule type" value="Genomic_DNA"/>
</dbReference>
<dbReference type="GO" id="GO:0003677">
    <property type="term" value="F:DNA binding"/>
    <property type="evidence" value="ECO:0007669"/>
    <property type="project" value="UniProtKB-KW"/>
</dbReference>
<keyword evidence="2" id="KW-1133">Transmembrane helix</keyword>
<evidence type="ECO:0000313" key="4">
    <source>
        <dbReference type="EMBL" id="MDB7932830.1"/>
    </source>
</evidence>
<dbReference type="PROSITE" id="PS50943">
    <property type="entry name" value="HTH_CROC1"/>
    <property type="match status" value="1"/>
</dbReference>
<dbReference type="InterPro" id="IPR001387">
    <property type="entry name" value="Cro/C1-type_HTH"/>
</dbReference>